<feature type="compositionally biased region" description="Basic residues" evidence="1">
    <location>
        <begin position="434"/>
        <end position="449"/>
    </location>
</feature>
<accession>A0A9R0I6N3</accession>
<reference evidence="4" key="1">
    <citation type="journal article" date="2021" name="Nat. Commun.">
        <title>Genomic analyses provide insights into spinach domestication and the genetic basis of agronomic traits.</title>
        <authorList>
            <person name="Cai X."/>
            <person name="Sun X."/>
            <person name="Xu C."/>
            <person name="Sun H."/>
            <person name="Wang X."/>
            <person name="Ge C."/>
            <person name="Zhang Z."/>
            <person name="Wang Q."/>
            <person name="Fei Z."/>
            <person name="Jiao C."/>
            <person name="Wang Q."/>
        </authorList>
    </citation>
    <scope>NUCLEOTIDE SEQUENCE [LARGE SCALE GENOMIC DNA]</scope>
    <source>
        <strain evidence="4">cv. Varoflay</strain>
    </source>
</reference>
<proteinExistence type="predicted"/>
<feature type="region of interest" description="Disordered" evidence="1">
    <location>
        <begin position="68"/>
        <end position="89"/>
    </location>
</feature>
<dbReference type="InterPro" id="IPR011051">
    <property type="entry name" value="RmlC_Cupin_sf"/>
</dbReference>
<dbReference type="SMART" id="SM00835">
    <property type="entry name" value="Cupin_1"/>
    <property type="match status" value="2"/>
</dbReference>
<sequence>MVFFKGKVSVILLGVSFLVLCASLSVAKEDLQLRQCKQLCRHQPGQRQFDSRHQQECESSCEKFATENERGRGREEEEEREERSSPRHQIEREYTKCRERCQEREEGRREQQVCESGCEQKRVQQEREIFRRRGDDIFGRKSEDEEEDEEEVGGEGGKPYVFEDQHWSTKVKTEEGRVRVLKKFTKRSKLFKGIENYRVMIFEANPQTFVVPNHWDADVVLFVAQGKGTVSLVYTDRRESFNIEHGHVLVIPAGVTAYLINRGNNEKLILVKVINPVSNPGKFESFFGPGGDNPESFFNAFSSDILEAAFKTPADRLKRIFSQQRQGAIIRASEEQIRALTHEKGSHWPFAGGKRSSPIHLLRQSPKESNDFGTLFRVDSNDYNQLRDLDIAVSFANITQGSMHTPYYNSRATKIAVVLNGRGYFEMACPHVSKSGHKQQHHHHHRGERTRRGEEETSPVHYEKINSELSQGTVFVVPPGHPFVTVASEDENLEVICFEINAENNHIFPLAGQRNILKNIEREAKELAFATSAEEVDEVFKSQEEEFFFIGPRQQEHRRGFSII</sequence>
<dbReference type="PANTHER" id="PTHR31189:SF13">
    <property type="entry name" value="CUPINCIN"/>
    <property type="match status" value="1"/>
</dbReference>
<feature type="domain" description="Cupin type-1" evidence="3">
    <location>
        <begin position="159"/>
        <end position="318"/>
    </location>
</feature>
<keyword evidence="2" id="KW-0732">Signal</keyword>
<dbReference type="InterPro" id="IPR014710">
    <property type="entry name" value="RmlC-like_jellyroll"/>
</dbReference>
<protein>
    <submittedName>
        <fullName evidence="5">Vicilin Cor a 11.0101</fullName>
    </submittedName>
</protein>
<evidence type="ECO:0000256" key="1">
    <source>
        <dbReference type="SAM" id="MobiDB-lite"/>
    </source>
</evidence>
<dbReference type="CDD" id="cd02245">
    <property type="entry name" value="cupin_7S_vicilin-like_C"/>
    <property type="match status" value="1"/>
</dbReference>
<dbReference type="RefSeq" id="XP_021843200.1">
    <property type="nucleotide sequence ID" value="XM_021987508.2"/>
</dbReference>
<feature type="compositionally biased region" description="Acidic residues" evidence="1">
    <location>
        <begin position="144"/>
        <end position="153"/>
    </location>
</feature>
<dbReference type="InterPro" id="IPR050253">
    <property type="entry name" value="Seed_Storage-Functional"/>
</dbReference>
<evidence type="ECO:0000313" key="5">
    <source>
        <dbReference type="RefSeq" id="XP_021843200.1"/>
    </source>
</evidence>
<feature type="chain" id="PRO_5040469878" evidence="2">
    <location>
        <begin position="28"/>
        <end position="564"/>
    </location>
</feature>
<dbReference type="KEGG" id="soe:110783189"/>
<evidence type="ECO:0000256" key="2">
    <source>
        <dbReference type="SAM" id="SignalP"/>
    </source>
</evidence>
<feature type="domain" description="Cupin type-1" evidence="3">
    <location>
        <begin position="359"/>
        <end position="537"/>
    </location>
</feature>
<dbReference type="Gene3D" id="2.60.120.10">
    <property type="entry name" value="Jelly Rolls"/>
    <property type="match status" value="2"/>
</dbReference>
<dbReference type="Proteomes" id="UP000813463">
    <property type="component" value="Chromosome 5"/>
</dbReference>
<dbReference type="CDD" id="cd02244">
    <property type="entry name" value="cupin_7S_vicilin-like_N"/>
    <property type="match status" value="1"/>
</dbReference>
<evidence type="ECO:0000259" key="3">
    <source>
        <dbReference type="SMART" id="SM00835"/>
    </source>
</evidence>
<feature type="region of interest" description="Disordered" evidence="1">
    <location>
        <begin position="434"/>
        <end position="458"/>
    </location>
</feature>
<dbReference type="PANTHER" id="PTHR31189">
    <property type="entry name" value="OS03G0336100 PROTEIN-RELATED"/>
    <property type="match status" value="1"/>
</dbReference>
<dbReference type="Pfam" id="PF00190">
    <property type="entry name" value="Cupin_1"/>
    <property type="match status" value="2"/>
</dbReference>
<dbReference type="AlphaFoldDB" id="A0A9R0I6N3"/>
<dbReference type="GeneID" id="110783189"/>
<dbReference type="InterPro" id="IPR006045">
    <property type="entry name" value="Cupin_1"/>
</dbReference>
<dbReference type="SUPFAM" id="SSF51182">
    <property type="entry name" value="RmlC-like cupins"/>
    <property type="match status" value="1"/>
</dbReference>
<feature type="region of interest" description="Disordered" evidence="1">
    <location>
        <begin position="135"/>
        <end position="159"/>
    </location>
</feature>
<dbReference type="OrthoDB" id="1912756at2759"/>
<evidence type="ECO:0000313" key="4">
    <source>
        <dbReference type="Proteomes" id="UP000813463"/>
    </source>
</evidence>
<feature type="signal peptide" evidence="2">
    <location>
        <begin position="1"/>
        <end position="27"/>
    </location>
</feature>
<reference evidence="5" key="2">
    <citation type="submission" date="2025-08" db="UniProtKB">
        <authorList>
            <consortium name="RefSeq"/>
        </authorList>
    </citation>
    <scope>IDENTIFICATION</scope>
    <source>
        <tissue evidence="5">Leaf</tissue>
    </source>
</reference>
<keyword evidence="4" id="KW-1185">Reference proteome</keyword>
<organism evidence="4 5">
    <name type="scientific">Spinacia oleracea</name>
    <name type="common">Spinach</name>
    <dbReference type="NCBI Taxonomy" id="3562"/>
    <lineage>
        <taxon>Eukaryota</taxon>
        <taxon>Viridiplantae</taxon>
        <taxon>Streptophyta</taxon>
        <taxon>Embryophyta</taxon>
        <taxon>Tracheophyta</taxon>
        <taxon>Spermatophyta</taxon>
        <taxon>Magnoliopsida</taxon>
        <taxon>eudicotyledons</taxon>
        <taxon>Gunneridae</taxon>
        <taxon>Pentapetalae</taxon>
        <taxon>Caryophyllales</taxon>
        <taxon>Chenopodiaceae</taxon>
        <taxon>Chenopodioideae</taxon>
        <taxon>Anserineae</taxon>
        <taxon>Spinacia</taxon>
    </lineage>
</organism>
<name>A0A9R0I6N3_SPIOL</name>
<gene>
    <name evidence="5" type="primary">LOC110783189</name>
</gene>